<evidence type="ECO:0000256" key="2">
    <source>
        <dbReference type="SAM" id="Phobius"/>
    </source>
</evidence>
<dbReference type="EMBL" id="LN728848">
    <property type="protein sequence ID" value="CEP12991.1"/>
    <property type="molecule type" value="Genomic_DNA"/>
</dbReference>
<evidence type="ECO:0000313" key="4">
    <source>
        <dbReference type="Proteomes" id="UP000054107"/>
    </source>
</evidence>
<evidence type="ECO:0000256" key="1">
    <source>
        <dbReference type="SAM" id="MobiDB-lite"/>
    </source>
</evidence>
<name>A0A0B7N3Z6_9FUNG</name>
<feature type="compositionally biased region" description="Polar residues" evidence="1">
    <location>
        <begin position="1"/>
        <end position="10"/>
    </location>
</feature>
<keyword evidence="4" id="KW-1185">Reference proteome</keyword>
<accession>A0A0B7N3Z6</accession>
<organism evidence="3 4">
    <name type="scientific">Parasitella parasitica</name>
    <dbReference type="NCBI Taxonomy" id="35722"/>
    <lineage>
        <taxon>Eukaryota</taxon>
        <taxon>Fungi</taxon>
        <taxon>Fungi incertae sedis</taxon>
        <taxon>Mucoromycota</taxon>
        <taxon>Mucoromycotina</taxon>
        <taxon>Mucoromycetes</taxon>
        <taxon>Mucorales</taxon>
        <taxon>Mucorineae</taxon>
        <taxon>Mucoraceae</taxon>
        <taxon>Parasitella</taxon>
    </lineage>
</organism>
<keyword evidence="2" id="KW-1133">Transmembrane helix</keyword>
<keyword evidence="2" id="KW-0472">Membrane</keyword>
<evidence type="ECO:0000313" key="3">
    <source>
        <dbReference type="EMBL" id="CEP12991.1"/>
    </source>
</evidence>
<dbReference type="Proteomes" id="UP000054107">
    <property type="component" value="Unassembled WGS sequence"/>
</dbReference>
<proteinExistence type="predicted"/>
<sequence>MEQEMTNTELGKSEKEYDYSNVSEQPNTTETSVLESPNAEETMAPSITMTTVEATTTTQDTMTTQVPPAYATTAQTATADLMSPYSQPPVDLQSIVSNPIPTVTENSIVPTTVIVYSSNASLVSTETCLFTSWAATTSTNACLPTSKEAASAGITVAQIAGITIGILGVCSLLIAFMLVKNCKHRKREDSSNNKRRMSPFFCMNDHVDQEKCLGSEKSGHCSQPMLCQSIENEHPATRHVSDLSESVHSDNTSYRRSSSIVNHHEINQVLTVITSPAELHQHHTISPFGKPNMNPTMMVEAPSSPYPQNKHTGSNVLSRQLLSTDADTDSYTLSAIRLFHSCSNRNTSSTTISMSPISSLTSSDVKQQYRPSLHDLIFSASQDNGSRDDFSTFRSSSRAQDARFSRHCRQESSLDPHFPSHKMSLWDDHLN</sequence>
<keyword evidence="2" id="KW-0812">Transmembrane</keyword>
<feature type="region of interest" description="Disordered" evidence="1">
    <location>
        <begin position="1"/>
        <end position="41"/>
    </location>
</feature>
<dbReference type="AlphaFoldDB" id="A0A0B7N3Z6"/>
<protein>
    <submittedName>
        <fullName evidence="3">Uncharacterized protein</fullName>
    </submittedName>
</protein>
<gene>
    <name evidence="3" type="primary">PARPA_07012.1 scaffold 25188</name>
</gene>
<reference evidence="3 4" key="1">
    <citation type="submission" date="2014-09" db="EMBL/GenBank/DDBJ databases">
        <authorList>
            <person name="Ellenberger Sabrina"/>
        </authorList>
    </citation>
    <scope>NUCLEOTIDE SEQUENCE [LARGE SCALE GENOMIC DNA]</scope>
    <source>
        <strain evidence="3 4">CBS 412.66</strain>
    </source>
</reference>
<dbReference type="OrthoDB" id="2279455at2759"/>
<feature type="transmembrane region" description="Helical" evidence="2">
    <location>
        <begin position="156"/>
        <end position="179"/>
    </location>
</feature>
<feature type="compositionally biased region" description="Polar residues" evidence="1">
    <location>
        <begin position="20"/>
        <end position="35"/>
    </location>
</feature>